<gene>
    <name evidence="2" type="ORF">RFI_10480</name>
</gene>
<evidence type="ECO:0000256" key="1">
    <source>
        <dbReference type="SAM" id="Phobius"/>
    </source>
</evidence>
<keyword evidence="1" id="KW-0472">Membrane</keyword>
<evidence type="ECO:0000313" key="2">
    <source>
        <dbReference type="EMBL" id="ETO26650.1"/>
    </source>
</evidence>
<keyword evidence="3" id="KW-1185">Reference proteome</keyword>
<feature type="transmembrane region" description="Helical" evidence="1">
    <location>
        <begin position="70"/>
        <end position="87"/>
    </location>
</feature>
<feature type="transmembrane region" description="Helical" evidence="1">
    <location>
        <begin position="93"/>
        <end position="121"/>
    </location>
</feature>
<evidence type="ECO:0000313" key="3">
    <source>
        <dbReference type="Proteomes" id="UP000023152"/>
    </source>
</evidence>
<dbReference type="Proteomes" id="UP000023152">
    <property type="component" value="Unassembled WGS sequence"/>
</dbReference>
<organism evidence="2 3">
    <name type="scientific">Reticulomyxa filosa</name>
    <dbReference type="NCBI Taxonomy" id="46433"/>
    <lineage>
        <taxon>Eukaryota</taxon>
        <taxon>Sar</taxon>
        <taxon>Rhizaria</taxon>
        <taxon>Retaria</taxon>
        <taxon>Foraminifera</taxon>
        <taxon>Monothalamids</taxon>
        <taxon>Reticulomyxidae</taxon>
        <taxon>Reticulomyxa</taxon>
    </lineage>
</organism>
<reference evidence="2 3" key="1">
    <citation type="journal article" date="2013" name="Curr. Biol.">
        <title>The Genome of the Foraminiferan Reticulomyxa filosa.</title>
        <authorList>
            <person name="Glockner G."/>
            <person name="Hulsmann N."/>
            <person name="Schleicher M."/>
            <person name="Noegel A.A."/>
            <person name="Eichinger L."/>
            <person name="Gallinger C."/>
            <person name="Pawlowski J."/>
            <person name="Sierra R."/>
            <person name="Euteneuer U."/>
            <person name="Pillet L."/>
            <person name="Moustafa A."/>
            <person name="Platzer M."/>
            <person name="Groth M."/>
            <person name="Szafranski K."/>
            <person name="Schliwa M."/>
        </authorList>
    </citation>
    <scope>NUCLEOTIDE SEQUENCE [LARGE SCALE GENOMIC DNA]</scope>
</reference>
<proteinExistence type="predicted"/>
<dbReference type="EMBL" id="ASPP01007725">
    <property type="protein sequence ID" value="ETO26650.1"/>
    <property type="molecule type" value="Genomic_DNA"/>
</dbReference>
<comment type="caution">
    <text evidence="2">The sequence shown here is derived from an EMBL/GenBank/DDBJ whole genome shotgun (WGS) entry which is preliminary data.</text>
</comment>
<feature type="transmembrane region" description="Helical" evidence="1">
    <location>
        <begin position="38"/>
        <end position="58"/>
    </location>
</feature>
<protein>
    <submittedName>
        <fullName evidence="2">Uncharacterized protein</fullName>
    </submittedName>
</protein>
<dbReference type="AlphaFoldDB" id="X6NK13"/>
<sequence length="315" mass="36749">MSLIANVIGLSTMLICKYHFTMITHLYSSIIYDTCTPSTLYCLGIYLFARVIPLFALLQKFDMWMEDQSFIRSFQLLMGVILFIFWYPCKENVWLFITFFIAFPLLPKLWIFQILLVCVCIRTANFLMENVSLINRILYPYGYLSNQSSGGSSCLSSSPTITSSPSSFQREEVEQCTASADMMFKKWCDTCCTSKNSFTDGLDDILEGPEINNLEHWLFDNLKIGMYDCNPTLFEQYLKETKKYLVVVKRIKKILFQEKSTDTVNKRKTKIPQANNTPNRRWQKQIQSTSSFQTKYSFSPKHWISQVHNSAKFHR</sequence>
<accession>X6NK13</accession>
<keyword evidence="1" id="KW-0812">Transmembrane</keyword>
<keyword evidence="1" id="KW-1133">Transmembrane helix</keyword>
<name>X6NK13_RETFI</name>
<feature type="transmembrane region" description="Helical" evidence="1">
    <location>
        <begin position="7"/>
        <end position="32"/>
    </location>
</feature>